<protein>
    <submittedName>
        <fullName evidence="1">SRPBCC family protein</fullName>
    </submittedName>
</protein>
<dbReference type="Gene3D" id="3.30.530.20">
    <property type="match status" value="1"/>
</dbReference>
<dbReference type="InterPro" id="IPR019587">
    <property type="entry name" value="Polyketide_cyclase/dehydratase"/>
</dbReference>
<dbReference type="EMBL" id="JBHSGP010000005">
    <property type="protein sequence ID" value="MFC4721322.1"/>
    <property type="molecule type" value="Genomic_DNA"/>
</dbReference>
<organism evidence="1 2">
    <name type="scientific">Geojedonia litorea</name>
    <dbReference type="NCBI Taxonomy" id="1268269"/>
    <lineage>
        <taxon>Bacteria</taxon>
        <taxon>Pseudomonadati</taxon>
        <taxon>Bacteroidota</taxon>
        <taxon>Flavobacteriia</taxon>
        <taxon>Flavobacteriales</taxon>
        <taxon>Flavobacteriaceae</taxon>
        <taxon>Geojedonia</taxon>
    </lineage>
</organism>
<accession>A0ABV9MZ54</accession>
<sequence length="174" mass="19957">MIILYIVIGLAILIAILAYVAPKTYDVSRSIEINRPLVDVFEYLKHIKKQNDWSPWKKKDPDMKQEFLGTDGEVGFISKWEGNKNVGTGEQEIINIVPNERIDTELRFLKPWKSTSNGYLIVNDLGNNTTKVEWGFSGNNPVPFNIFMLFFNFEKAVGKDFDEGLTSLKEVLEH</sequence>
<comment type="caution">
    <text evidence="1">The sequence shown here is derived from an EMBL/GenBank/DDBJ whole genome shotgun (WGS) entry which is preliminary data.</text>
</comment>
<evidence type="ECO:0000313" key="1">
    <source>
        <dbReference type="EMBL" id="MFC4721322.1"/>
    </source>
</evidence>
<dbReference type="Proteomes" id="UP001595953">
    <property type="component" value="Unassembled WGS sequence"/>
</dbReference>
<dbReference type="InterPro" id="IPR023393">
    <property type="entry name" value="START-like_dom_sf"/>
</dbReference>
<proteinExistence type="predicted"/>
<dbReference type="Pfam" id="PF10604">
    <property type="entry name" value="Polyketide_cyc2"/>
    <property type="match status" value="1"/>
</dbReference>
<reference evidence="2" key="1">
    <citation type="journal article" date="2019" name="Int. J. Syst. Evol. Microbiol.">
        <title>The Global Catalogue of Microorganisms (GCM) 10K type strain sequencing project: providing services to taxonomists for standard genome sequencing and annotation.</title>
        <authorList>
            <consortium name="The Broad Institute Genomics Platform"/>
            <consortium name="The Broad Institute Genome Sequencing Center for Infectious Disease"/>
            <person name="Wu L."/>
            <person name="Ma J."/>
        </authorList>
    </citation>
    <scope>NUCLEOTIDE SEQUENCE [LARGE SCALE GENOMIC DNA]</scope>
    <source>
        <strain evidence="2">CCUG 63682</strain>
    </source>
</reference>
<dbReference type="RefSeq" id="WP_387961001.1">
    <property type="nucleotide sequence ID" value="NZ_JBHSGP010000005.1"/>
</dbReference>
<dbReference type="CDD" id="cd07818">
    <property type="entry name" value="SRPBCC_1"/>
    <property type="match status" value="1"/>
</dbReference>
<keyword evidence="2" id="KW-1185">Reference proteome</keyword>
<dbReference type="SUPFAM" id="SSF55961">
    <property type="entry name" value="Bet v1-like"/>
    <property type="match status" value="1"/>
</dbReference>
<gene>
    <name evidence="1" type="ORF">ACFO5O_03230</name>
</gene>
<evidence type="ECO:0000313" key="2">
    <source>
        <dbReference type="Proteomes" id="UP001595953"/>
    </source>
</evidence>
<name>A0ABV9MZ54_9FLAO</name>